<feature type="compositionally biased region" description="Polar residues" evidence="1">
    <location>
        <begin position="17"/>
        <end position="31"/>
    </location>
</feature>
<evidence type="ECO:0008006" key="4">
    <source>
        <dbReference type="Google" id="ProtNLM"/>
    </source>
</evidence>
<name>A0A6J8EXE5_MYTCO</name>
<dbReference type="PANTHER" id="PTHR33198:SF20">
    <property type="entry name" value="RETROTRANSPOSON GAG DOMAIN-CONTAINING PROTEIN"/>
    <property type="match status" value="1"/>
</dbReference>
<evidence type="ECO:0000313" key="2">
    <source>
        <dbReference type="EMBL" id="CAC5425288.1"/>
    </source>
</evidence>
<dbReference type="Proteomes" id="UP000507470">
    <property type="component" value="Unassembled WGS sequence"/>
</dbReference>
<keyword evidence="3" id="KW-1185">Reference proteome</keyword>
<feature type="compositionally biased region" description="Polar residues" evidence="1">
    <location>
        <begin position="232"/>
        <end position="254"/>
    </location>
</feature>
<evidence type="ECO:0000313" key="3">
    <source>
        <dbReference type="Proteomes" id="UP000507470"/>
    </source>
</evidence>
<dbReference type="OrthoDB" id="6160000at2759"/>
<reference evidence="2 3" key="1">
    <citation type="submission" date="2020-06" db="EMBL/GenBank/DDBJ databases">
        <authorList>
            <person name="Li R."/>
            <person name="Bekaert M."/>
        </authorList>
    </citation>
    <scope>NUCLEOTIDE SEQUENCE [LARGE SCALE GENOMIC DNA]</scope>
    <source>
        <strain evidence="3">wild</strain>
    </source>
</reference>
<feature type="compositionally biased region" description="Basic and acidic residues" evidence="1">
    <location>
        <begin position="212"/>
        <end position="226"/>
    </location>
</feature>
<proteinExistence type="predicted"/>
<feature type="region of interest" description="Disordered" evidence="1">
    <location>
        <begin position="202"/>
        <end position="254"/>
    </location>
</feature>
<evidence type="ECO:0000256" key="1">
    <source>
        <dbReference type="SAM" id="MobiDB-lite"/>
    </source>
</evidence>
<organism evidence="2 3">
    <name type="scientific">Mytilus coruscus</name>
    <name type="common">Sea mussel</name>
    <dbReference type="NCBI Taxonomy" id="42192"/>
    <lineage>
        <taxon>Eukaryota</taxon>
        <taxon>Metazoa</taxon>
        <taxon>Spiralia</taxon>
        <taxon>Lophotrochozoa</taxon>
        <taxon>Mollusca</taxon>
        <taxon>Bivalvia</taxon>
        <taxon>Autobranchia</taxon>
        <taxon>Pteriomorphia</taxon>
        <taxon>Mytilida</taxon>
        <taxon>Mytiloidea</taxon>
        <taxon>Mytilidae</taxon>
        <taxon>Mytilinae</taxon>
        <taxon>Mytilus</taxon>
    </lineage>
</organism>
<feature type="region of interest" description="Disordered" evidence="1">
    <location>
        <begin position="1"/>
        <end position="53"/>
    </location>
</feature>
<dbReference type="EMBL" id="CACVKT020010231">
    <property type="protein sequence ID" value="CAC5425288.1"/>
    <property type="molecule type" value="Genomic_DNA"/>
</dbReference>
<gene>
    <name evidence="2" type="ORF">MCOR_57126</name>
</gene>
<dbReference type="AlphaFoldDB" id="A0A6J8EXE5"/>
<dbReference type="PANTHER" id="PTHR33198">
    <property type="entry name" value="ANK_REP_REGION DOMAIN-CONTAINING PROTEIN-RELATED"/>
    <property type="match status" value="1"/>
</dbReference>
<protein>
    <recommendedName>
        <fullName evidence="4">Retrotransposon gag domain-containing protein</fullName>
    </recommendedName>
</protein>
<accession>A0A6J8EXE5</accession>
<feature type="compositionally biased region" description="Basic and acidic residues" evidence="1">
    <location>
        <begin position="1"/>
        <end position="16"/>
    </location>
</feature>
<sequence>MPASKEDGSQHQKEMTLNKTTSSFHRTNASIIRNRASIQKRRMPASKEEECQHPKKTYTSIQRRWMPASKGNDLENVKVKEQFDKYFIVRRTFIFEHSKFNKRIQDDDEGVESFVTSLYTLTEHCGYNDLRQEMIRDRIVVGIKDSNLSLKMQLHPELTLKKATDMARKSETVKKQQAIMRCDNPISNVDAVKSKFVKKQKQPFHSQQKGCQRCENRQFHPREKCPAKGAKNVTSTQISDTSQNLAEPGKQLNQ</sequence>